<dbReference type="GO" id="GO:0050660">
    <property type="term" value="F:flavin adenine dinucleotide binding"/>
    <property type="evidence" value="ECO:0007669"/>
    <property type="project" value="TreeGrafter"/>
</dbReference>
<reference evidence="3" key="1">
    <citation type="submission" date="2015-11" db="EMBL/GenBank/DDBJ databases">
        <authorList>
            <person name="Kumar R."/>
            <person name="Singh D."/>
            <person name="Swarnkar M.K."/>
            <person name="Singh A.K."/>
            <person name="Kumar S."/>
        </authorList>
    </citation>
    <scope>NUCLEOTIDE SEQUENCE [LARGE SCALE GENOMIC DNA]</scope>
    <source>
        <strain evidence="3">ERGS4:06</strain>
    </source>
</reference>
<dbReference type="AlphaFoldDB" id="A0A0S2LZ49"/>
<keyword evidence="1" id="KW-0560">Oxidoreductase</keyword>
<dbReference type="Gene3D" id="3.50.50.60">
    <property type="entry name" value="FAD/NAD(P)-binding domain"/>
    <property type="match status" value="1"/>
</dbReference>
<dbReference type="InterPro" id="IPR050982">
    <property type="entry name" value="Auxin_biosynth/cation_transpt"/>
</dbReference>
<evidence type="ECO:0000313" key="3">
    <source>
        <dbReference type="Proteomes" id="UP000059574"/>
    </source>
</evidence>
<evidence type="ECO:0008006" key="4">
    <source>
        <dbReference type="Google" id="ProtNLM"/>
    </source>
</evidence>
<dbReference type="EMBL" id="CP013200">
    <property type="protein sequence ID" value="ALO66598.1"/>
    <property type="molecule type" value="Genomic_DNA"/>
</dbReference>
<dbReference type="PRINTS" id="PR00469">
    <property type="entry name" value="PNDRDTASEII"/>
</dbReference>
<organism evidence="2 3">
    <name type="scientific">Arthrobacter alpinus</name>
    <dbReference type="NCBI Taxonomy" id="656366"/>
    <lineage>
        <taxon>Bacteria</taxon>
        <taxon>Bacillati</taxon>
        <taxon>Actinomycetota</taxon>
        <taxon>Actinomycetes</taxon>
        <taxon>Micrococcales</taxon>
        <taxon>Micrococcaceae</taxon>
        <taxon>Arthrobacter</taxon>
    </lineage>
</organism>
<gene>
    <name evidence="2" type="ORF">AS189_09000</name>
</gene>
<evidence type="ECO:0000256" key="1">
    <source>
        <dbReference type="ARBA" id="ARBA00023002"/>
    </source>
</evidence>
<dbReference type="OrthoDB" id="9808049at2"/>
<dbReference type="Pfam" id="PF13738">
    <property type="entry name" value="Pyr_redox_3"/>
    <property type="match status" value="1"/>
</dbReference>
<dbReference type="PANTHER" id="PTHR43539">
    <property type="entry name" value="FLAVIN-BINDING MONOOXYGENASE-LIKE PROTEIN (AFU_ORTHOLOGUE AFUA_4G09220)"/>
    <property type="match status" value="1"/>
</dbReference>
<dbReference type="PRINTS" id="PR00368">
    <property type="entry name" value="FADPNR"/>
</dbReference>
<dbReference type="PANTHER" id="PTHR43539:SF78">
    <property type="entry name" value="FLAVIN-CONTAINING MONOOXYGENASE"/>
    <property type="match status" value="1"/>
</dbReference>
<evidence type="ECO:0000313" key="2">
    <source>
        <dbReference type="EMBL" id="ALO66598.1"/>
    </source>
</evidence>
<name>A0A0S2LZ49_9MICC</name>
<dbReference type="Proteomes" id="UP000059574">
    <property type="component" value="Chromosome"/>
</dbReference>
<proteinExistence type="predicted"/>
<dbReference type="GO" id="GO:0004497">
    <property type="term" value="F:monooxygenase activity"/>
    <property type="evidence" value="ECO:0007669"/>
    <property type="project" value="TreeGrafter"/>
</dbReference>
<sequence>MDGTKRSSTIVIGAGQAGLAVGRALRERGMDAEILEAAASPGESWRRRWDSLRLFTPAQYCSLPGMAFPADQGALPTKDQVADYLAAYAAGLPVTAGVTVAAVHPDVTAFTLDTSAGEFTARHVVIATGATKIPFVPDVAGQLSPAIHQLHSSDYRNPGQLPSGSVLVVGAGTSGVEIALELARERQVWLAGRAPFHIPDPVLKHAGGAYWHFINKVLTRRTPLGRKIARDFTAQGGPLISVSLADAEQAGVKRLPRLEDVDDAGRPAFADRPALDVSTVVWATGYRPDYGWIAVPPMGGLPGRGIPVDARGWPVTVRGEVPEVPGLFFVGLPFQFGLTSTLLGGVGRDAAHVAARIALRDGQRCAATTAAS</sequence>
<dbReference type="InterPro" id="IPR036188">
    <property type="entry name" value="FAD/NAD-bd_sf"/>
</dbReference>
<dbReference type="SUPFAM" id="SSF51905">
    <property type="entry name" value="FAD/NAD(P)-binding domain"/>
    <property type="match status" value="2"/>
</dbReference>
<reference evidence="2 3" key="2">
    <citation type="journal article" date="2016" name="J. Biotechnol.">
        <title>Complete genome sequence of Arthrobacter alpinus ERGS4:06, a yellow pigmented bacterium tolerant to cold and radiations isolated from Sikkim Himalaya.</title>
        <authorList>
            <person name="Kumar R."/>
            <person name="Singh D."/>
            <person name="Swarnkar M.K."/>
            <person name="Singh A.K."/>
            <person name="Kumar S."/>
        </authorList>
    </citation>
    <scope>NUCLEOTIDE SEQUENCE [LARGE SCALE GENOMIC DNA]</scope>
    <source>
        <strain evidence="2 3">ERGS4:06</strain>
    </source>
</reference>
<dbReference type="RefSeq" id="WP_062287712.1">
    <property type="nucleotide sequence ID" value="NZ_CP013200.1"/>
</dbReference>
<accession>A0A0S2LZ49</accession>
<protein>
    <recommendedName>
        <fullName evidence="4">Flavoprotein involved in K+ transport</fullName>
    </recommendedName>
</protein>